<proteinExistence type="predicted"/>
<dbReference type="EMBL" id="JABAIL010000001">
    <property type="protein sequence ID" value="NLR89610.1"/>
    <property type="molecule type" value="Genomic_DNA"/>
</dbReference>
<evidence type="ECO:0000313" key="2">
    <source>
        <dbReference type="Proteomes" id="UP000585050"/>
    </source>
</evidence>
<dbReference type="Proteomes" id="UP000585050">
    <property type="component" value="Unassembled WGS sequence"/>
</dbReference>
<organism evidence="1 2">
    <name type="scientific">Flammeovirga agarivorans</name>
    <dbReference type="NCBI Taxonomy" id="2726742"/>
    <lineage>
        <taxon>Bacteria</taxon>
        <taxon>Pseudomonadati</taxon>
        <taxon>Bacteroidota</taxon>
        <taxon>Cytophagia</taxon>
        <taxon>Cytophagales</taxon>
        <taxon>Flammeovirgaceae</taxon>
        <taxon>Flammeovirga</taxon>
    </lineage>
</organism>
<accession>A0A7X8SG36</accession>
<reference evidence="1 2" key="1">
    <citation type="submission" date="2020-04" db="EMBL/GenBank/DDBJ databases">
        <title>Flammeovirga sp. SR4, a novel species isolated from seawater.</title>
        <authorList>
            <person name="Wang X."/>
        </authorList>
    </citation>
    <scope>NUCLEOTIDE SEQUENCE [LARGE SCALE GENOMIC DNA]</scope>
    <source>
        <strain evidence="1 2">SR4</strain>
    </source>
</reference>
<gene>
    <name evidence="1" type="ORF">HGP29_00225</name>
</gene>
<keyword evidence="2" id="KW-1185">Reference proteome</keyword>
<dbReference type="AlphaFoldDB" id="A0A7X8SG36"/>
<dbReference type="RefSeq" id="WP_168880305.1">
    <property type="nucleotide sequence ID" value="NZ_JABAIL010000001.1"/>
</dbReference>
<protein>
    <submittedName>
        <fullName evidence="1">Uncharacterized protein</fullName>
    </submittedName>
</protein>
<sequence>MKHFVKPRVTATAQGNDYNFKVNIHANSDFELGVCAQMIQSMKEILIQNEIKRRGLKEMYTFSDEEEEERFYEVVEANIWDELIMQGEVVRDLGRSGYRAMDGQIRRMVKP</sequence>
<evidence type="ECO:0000313" key="1">
    <source>
        <dbReference type="EMBL" id="NLR89610.1"/>
    </source>
</evidence>
<comment type="caution">
    <text evidence="1">The sequence shown here is derived from an EMBL/GenBank/DDBJ whole genome shotgun (WGS) entry which is preliminary data.</text>
</comment>
<name>A0A7X8SG36_9BACT</name>